<accession>A0ABT4DEB4</accession>
<sequence length="669" mass="75725">MRRNCFKAIVAMFLIAVFSFIINGNTKAYGAETIPRIQKIVLEYQNVREGDTQTINVASQASGKVQYRIWLASKKTGVWQDITNGFTNPMNYNEVLSINTPSLKEGDYTVSVWVKRAGVSAIDKRGFDTYSTIPIKCLKNDGQTPNIKLDNIKHTYSKGQLLEVKKQDGKNYFYKYSVYNILKNKAVVSYGSNYAEGFSWKATEDGMYLLKLKLRNIEKIAVPKIKKIVLKDEKVFEGSTQTIDVLANFPGEIQYKIWLCNRKTGVWQDITNGFTKPVTQGKAFSIVTPKLQEGNYTISVWAKRAGEKPIDKRGFDTYSVISMNCFKNDEKVESENKKASSTSYNLDEEEANKQSEEVIQQNKDIESSENSANTENISNQPLLNNSEDNGNILDNKGNDEKVCKNNEEVSKKEETENNITNKEDKDKSKEDVKEDIVEVEYKEIITEEEITKLIIVGNPYTQPVIPPKDTSIYVANVSEISKLYIRSQPNTSSSIVGYIYGSLQSINVIKRVGAYSYIEATDYGTLRKVRGYVPSRYIKSVQPRKDYSIIVDLSDQYVYIYKNGKLLRKVICSTGQNATPTPTGTYIIGSRGSYFLTGYKNSVKCYNWVRFNYNFLFHSVLCTKSGQPLQSAVSQLGHKASHGCIRLPLNDSKWFYNTIPAGTLVTIRP</sequence>
<feature type="active site" description="Proton donor/acceptor" evidence="6">
    <location>
        <position position="618"/>
    </location>
</feature>
<dbReference type="Gene3D" id="2.30.30.40">
    <property type="entry name" value="SH3 Domains"/>
    <property type="match status" value="1"/>
</dbReference>
<dbReference type="InterPro" id="IPR050979">
    <property type="entry name" value="LD-transpeptidase"/>
</dbReference>
<evidence type="ECO:0000313" key="9">
    <source>
        <dbReference type="EMBL" id="MCY6960632.1"/>
    </source>
</evidence>
<dbReference type="Pfam" id="PF03734">
    <property type="entry name" value="YkuD"/>
    <property type="match status" value="1"/>
</dbReference>
<evidence type="ECO:0000256" key="1">
    <source>
        <dbReference type="ARBA" id="ARBA00004752"/>
    </source>
</evidence>
<organism evidence="9 10">
    <name type="scientific">Clostridium brassicae</name>
    <dbReference type="NCBI Taxonomy" id="2999072"/>
    <lineage>
        <taxon>Bacteria</taxon>
        <taxon>Bacillati</taxon>
        <taxon>Bacillota</taxon>
        <taxon>Clostridia</taxon>
        <taxon>Eubacteriales</taxon>
        <taxon>Clostridiaceae</taxon>
        <taxon>Clostridium</taxon>
    </lineage>
</organism>
<feature type="compositionally biased region" description="Polar residues" evidence="7">
    <location>
        <begin position="357"/>
        <end position="389"/>
    </location>
</feature>
<dbReference type="InterPro" id="IPR005490">
    <property type="entry name" value="LD_TPept_cat_dom"/>
</dbReference>
<dbReference type="Proteomes" id="UP001144612">
    <property type="component" value="Unassembled WGS sequence"/>
</dbReference>
<dbReference type="SUPFAM" id="SSF141523">
    <property type="entry name" value="L,D-transpeptidase catalytic domain-like"/>
    <property type="match status" value="1"/>
</dbReference>
<reference evidence="9" key="1">
    <citation type="submission" date="2022-12" db="EMBL/GenBank/DDBJ databases">
        <title>Clostridium sp. nov., isolated from industrial wastewater.</title>
        <authorList>
            <person name="Jiayan W."/>
        </authorList>
    </citation>
    <scope>NUCLEOTIDE SEQUENCE</scope>
    <source>
        <strain evidence="9">ZC22-4</strain>
    </source>
</reference>
<feature type="domain" description="L,D-TPase catalytic" evidence="8">
    <location>
        <begin position="547"/>
        <end position="668"/>
    </location>
</feature>
<evidence type="ECO:0000256" key="6">
    <source>
        <dbReference type="PROSITE-ProRule" id="PRU01373"/>
    </source>
</evidence>
<feature type="active site" description="Nucleophile" evidence="6">
    <location>
        <position position="644"/>
    </location>
</feature>
<evidence type="ECO:0000256" key="4">
    <source>
        <dbReference type="ARBA" id="ARBA00022984"/>
    </source>
</evidence>
<evidence type="ECO:0000256" key="3">
    <source>
        <dbReference type="ARBA" id="ARBA00022960"/>
    </source>
</evidence>
<dbReference type="EMBL" id="JAPQFJ010000038">
    <property type="protein sequence ID" value="MCY6960632.1"/>
    <property type="molecule type" value="Genomic_DNA"/>
</dbReference>
<keyword evidence="4 6" id="KW-0573">Peptidoglycan synthesis</keyword>
<dbReference type="PANTHER" id="PTHR30582:SF2">
    <property type="entry name" value="L,D-TRANSPEPTIDASE YCIB-RELATED"/>
    <property type="match status" value="1"/>
</dbReference>
<evidence type="ECO:0000256" key="5">
    <source>
        <dbReference type="ARBA" id="ARBA00023316"/>
    </source>
</evidence>
<evidence type="ECO:0000256" key="7">
    <source>
        <dbReference type="SAM" id="MobiDB-lite"/>
    </source>
</evidence>
<comment type="caution">
    <text evidence="9">The sequence shown here is derived from an EMBL/GenBank/DDBJ whole genome shotgun (WGS) entry which is preliminary data.</text>
</comment>
<protein>
    <submittedName>
        <fullName evidence="9">L,D-transpeptidase family protein</fullName>
    </submittedName>
</protein>
<dbReference type="InterPro" id="IPR038063">
    <property type="entry name" value="Transpep_catalytic_dom"/>
</dbReference>
<name>A0ABT4DEB4_9CLOT</name>
<feature type="compositionally biased region" description="Basic and acidic residues" evidence="7">
    <location>
        <begin position="396"/>
        <end position="432"/>
    </location>
</feature>
<keyword evidence="2" id="KW-0808">Transferase</keyword>
<dbReference type="Gene3D" id="2.40.440.10">
    <property type="entry name" value="L,D-transpeptidase catalytic domain-like"/>
    <property type="match status" value="1"/>
</dbReference>
<gene>
    <name evidence="9" type="ORF">OW729_18730</name>
</gene>
<dbReference type="CDD" id="cd16913">
    <property type="entry name" value="YkuD_like"/>
    <property type="match status" value="1"/>
</dbReference>
<keyword evidence="10" id="KW-1185">Reference proteome</keyword>
<comment type="pathway">
    <text evidence="1 6">Cell wall biogenesis; peptidoglycan biosynthesis.</text>
</comment>
<keyword evidence="5 6" id="KW-0961">Cell wall biogenesis/degradation</keyword>
<evidence type="ECO:0000256" key="2">
    <source>
        <dbReference type="ARBA" id="ARBA00022679"/>
    </source>
</evidence>
<dbReference type="RefSeq" id="WP_268063067.1">
    <property type="nucleotide sequence ID" value="NZ_JAPQFJ010000038.1"/>
</dbReference>
<keyword evidence="3 6" id="KW-0133">Cell shape</keyword>
<dbReference type="PANTHER" id="PTHR30582">
    <property type="entry name" value="L,D-TRANSPEPTIDASE"/>
    <property type="match status" value="1"/>
</dbReference>
<proteinExistence type="predicted"/>
<dbReference type="PROSITE" id="PS52029">
    <property type="entry name" value="LD_TPASE"/>
    <property type="match status" value="1"/>
</dbReference>
<feature type="region of interest" description="Disordered" evidence="7">
    <location>
        <begin position="331"/>
        <end position="432"/>
    </location>
</feature>
<evidence type="ECO:0000313" key="10">
    <source>
        <dbReference type="Proteomes" id="UP001144612"/>
    </source>
</evidence>
<evidence type="ECO:0000259" key="8">
    <source>
        <dbReference type="PROSITE" id="PS52029"/>
    </source>
</evidence>